<keyword evidence="2" id="KW-0238">DNA-binding</keyword>
<keyword evidence="3" id="KW-1185">Reference proteome</keyword>
<feature type="domain" description="HTH luxR-type" evidence="1">
    <location>
        <begin position="253"/>
        <end position="318"/>
    </location>
</feature>
<dbReference type="SUPFAM" id="SSF46894">
    <property type="entry name" value="C-terminal effector domain of the bipartite response regulators"/>
    <property type="match status" value="1"/>
</dbReference>
<sequence>MTETTDDHVAYELYARMHEQGESPAEAAGALGLAAADVARARQRLSRLSLFNSQTETTVDSTVALARILESQHRALDQMLEQHVMTASLVKDYLGVTARRGDDISVEFYERARVSALHQRIDECAAMVKHEVVAMHPPAKWTRDGLEAALVNNRRNLDRGVRIRSIHAQRMVADPLIREFIPVWLAAGLEVRVTPVIPTRMLIYDRQVAIVQSEPGDLAGGAVLIRGTLLVRSLTALFETVWTAASEPRDIPRAADGAALTDQQTAVLRLLATGAKDEAIARTLGVSTRTVTRIVGELTALLGAGSRFQAGVRAARLGLLD</sequence>
<dbReference type="Proteomes" id="UP001230426">
    <property type="component" value="Unassembled WGS sequence"/>
</dbReference>
<proteinExistence type="predicted"/>
<evidence type="ECO:0000259" key="1">
    <source>
        <dbReference type="PROSITE" id="PS50043"/>
    </source>
</evidence>
<dbReference type="InterPro" id="IPR000792">
    <property type="entry name" value="Tscrpt_reg_LuxR_C"/>
</dbReference>
<dbReference type="InterPro" id="IPR016032">
    <property type="entry name" value="Sig_transdc_resp-reg_C-effctor"/>
</dbReference>
<dbReference type="InterPro" id="IPR051797">
    <property type="entry name" value="TrmB-like"/>
</dbReference>
<dbReference type="InterPro" id="IPR036388">
    <property type="entry name" value="WH-like_DNA-bd_sf"/>
</dbReference>
<name>A0ABT9QZM1_9ACTN</name>
<accession>A0ABT9QZM1</accession>
<protein>
    <submittedName>
        <fullName evidence="2">DNA-binding CsgD family transcriptional regulator</fullName>
    </submittedName>
</protein>
<dbReference type="PANTHER" id="PTHR34293">
    <property type="entry name" value="HTH-TYPE TRANSCRIPTIONAL REGULATOR TRMBL2"/>
    <property type="match status" value="1"/>
</dbReference>
<organism evidence="2 3">
    <name type="scientific">Streptosporangium brasiliense</name>
    <dbReference type="NCBI Taxonomy" id="47480"/>
    <lineage>
        <taxon>Bacteria</taxon>
        <taxon>Bacillati</taxon>
        <taxon>Actinomycetota</taxon>
        <taxon>Actinomycetes</taxon>
        <taxon>Streptosporangiales</taxon>
        <taxon>Streptosporangiaceae</taxon>
        <taxon>Streptosporangium</taxon>
    </lineage>
</organism>
<evidence type="ECO:0000313" key="2">
    <source>
        <dbReference type="EMBL" id="MDP9862397.1"/>
    </source>
</evidence>
<dbReference type="GO" id="GO:0003677">
    <property type="term" value="F:DNA binding"/>
    <property type="evidence" value="ECO:0007669"/>
    <property type="project" value="UniProtKB-KW"/>
</dbReference>
<dbReference type="Gene3D" id="1.10.10.10">
    <property type="entry name" value="Winged helix-like DNA-binding domain superfamily/Winged helix DNA-binding domain"/>
    <property type="match status" value="1"/>
</dbReference>
<comment type="caution">
    <text evidence="2">The sequence shown here is derived from an EMBL/GenBank/DDBJ whole genome shotgun (WGS) entry which is preliminary data.</text>
</comment>
<dbReference type="EMBL" id="JAUSRB010000001">
    <property type="protein sequence ID" value="MDP9862397.1"/>
    <property type="molecule type" value="Genomic_DNA"/>
</dbReference>
<dbReference type="CDD" id="cd06170">
    <property type="entry name" value="LuxR_C_like"/>
    <property type="match status" value="1"/>
</dbReference>
<evidence type="ECO:0000313" key="3">
    <source>
        <dbReference type="Proteomes" id="UP001230426"/>
    </source>
</evidence>
<dbReference type="RefSeq" id="WP_306858450.1">
    <property type="nucleotide sequence ID" value="NZ_JAUSRB010000001.1"/>
</dbReference>
<dbReference type="SMART" id="SM00421">
    <property type="entry name" value="HTH_LUXR"/>
    <property type="match status" value="1"/>
</dbReference>
<dbReference type="PANTHER" id="PTHR34293:SF1">
    <property type="entry name" value="HTH-TYPE TRANSCRIPTIONAL REGULATOR TRMBL2"/>
    <property type="match status" value="1"/>
</dbReference>
<reference evidence="2 3" key="1">
    <citation type="submission" date="2023-07" db="EMBL/GenBank/DDBJ databases">
        <title>Sequencing the genomes of 1000 actinobacteria strains.</title>
        <authorList>
            <person name="Klenk H.-P."/>
        </authorList>
    </citation>
    <scope>NUCLEOTIDE SEQUENCE [LARGE SCALE GENOMIC DNA]</scope>
    <source>
        <strain evidence="2 3">DSM 44109</strain>
    </source>
</reference>
<dbReference type="Pfam" id="PF00196">
    <property type="entry name" value="GerE"/>
    <property type="match status" value="1"/>
</dbReference>
<gene>
    <name evidence="2" type="ORF">J2S55_001656</name>
</gene>
<dbReference type="PROSITE" id="PS50043">
    <property type="entry name" value="HTH_LUXR_2"/>
    <property type="match status" value="1"/>
</dbReference>